<name>A0A3A4NTJ6_ABYX5</name>
<gene>
    <name evidence="2" type="ORF">C4520_13215</name>
</gene>
<dbReference type="GO" id="GO:0016491">
    <property type="term" value="F:oxidoreductase activity"/>
    <property type="evidence" value="ECO:0007669"/>
    <property type="project" value="InterPro"/>
</dbReference>
<protein>
    <recommendedName>
        <fullName evidence="1">Thioredoxin domain-containing protein</fullName>
    </recommendedName>
</protein>
<organism evidence="2 3">
    <name type="scientific">Abyssobacteria bacterium (strain SURF_5)</name>
    <dbReference type="NCBI Taxonomy" id="2093360"/>
    <lineage>
        <taxon>Bacteria</taxon>
        <taxon>Pseudomonadati</taxon>
        <taxon>Candidatus Hydrogenedentota</taxon>
        <taxon>Candidatus Abyssobacteria</taxon>
    </lineage>
</organism>
<dbReference type="GO" id="GO:0016209">
    <property type="term" value="F:antioxidant activity"/>
    <property type="evidence" value="ECO:0007669"/>
    <property type="project" value="InterPro"/>
</dbReference>
<evidence type="ECO:0000313" key="2">
    <source>
        <dbReference type="EMBL" id="RJP19144.1"/>
    </source>
</evidence>
<dbReference type="InterPro" id="IPR013766">
    <property type="entry name" value="Thioredoxin_domain"/>
</dbReference>
<dbReference type="Pfam" id="PF00578">
    <property type="entry name" value="AhpC-TSA"/>
    <property type="match status" value="1"/>
</dbReference>
<dbReference type="InterPro" id="IPR000866">
    <property type="entry name" value="AhpC/TSA"/>
</dbReference>
<dbReference type="InterPro" id="IPR050553">
    <property type="entry name" value="Thioredoxin_ResA/DsbE_sf"/>
</dbReference>
<proteinExistence type="predicted"/>
<dbReference type="InterPro" id="IPR036249">
    <property type="entry name" value="Thioredoxin-like_sf"/>
</dbReference>
<dbReference type="Proteomes" id="UP000265882">
    <property type="component" value="Unassembled WGS sequence"/>
</dbReference>
<dbReference type="PANTHER" id="PTHR42852">
    <property type="entry name" value="THIOL:DISULFIDE INTERCHANGE PROTEIN DSBE"/>
    <property type="match status" value="1"/>
</dbReference>
<evidence type="ECO:0000313" key="3">
    <source>
        <dbReference type="Proteomes" id="UP000265882"/>
    </source>
</evidence>
<dbReference type="InterPro" id="IPR041017">
    <property type="entry name" value="Thioredoxin_10"/>
</dbReference>
<dbReference type="EMBL" id="QZKU01000092">
    <property type="protein sequence ID" value="RJP19144.1"/>
    <property type="molecule type" value="Genomic_DNA"/>
</dbReference>
<dbReference type="Gene3D" id="2.60.120.260">
    <property type="entry name" value="Galactose-binding domain-like"/>
    <property type="match status" value="1"/>
</dbReference>
<dbReference type="SUPFAM" id="SSF52833">
    <property type="entry name" value="Thioredoxin-like"/>
    <property type="match status" value="1"/>
</dbReference>
<dbReference type="AlphaFoldDB" id="A0A3A4NTJ6"/>
<evidence type="ECO:0000259" key="1">
    <source>
        <dbReference type="PROSITE" id="PS51352"/>
    </source>
</evidence>
<comment type="caution">
    <text evidence="2">The sequence shown here is derived from an EMBL/GenBank/DDBJ whole genome shotgun (WGS) entry which is preliminary data.</text>
</comment>
<sequence length="318" mass="35668">MSITLHRPEIVGDMWINSAPLKPHDLDNKLVLIHFWAFSCTQCRSAIPYLQKWWRRYRDLDFLIIGIHTPQLDFEKEPGGLRQAVSELGVQWPVVADNDYLNWTNYAANSWPAYYLFGRDGGLLFHQLGAGSLDEIEVVVQGNLRQTFGDIVLPTVDSDGHLHDDSCFVPTPEIHCGYARGRLDNSEGYNFDMPFRYRTSNGLKKDSIALLGTFVAKPEYVESAGEGATVFLQFRATEVNLVLKPVEAEAKVKLTFNGKTLPKQIAGRDVSESGEVLITKSTVYNLILSDHPLDGILGITRESGDFQAYTFTFSGCRS</sequence>
<accession>A0A3A4NTJ6</accession>
<dbReference type="PANTHER" id="PTHR42852:SF13">
    <property type="entry name" value="PROTEIN DIPZ"/>
    <property type="match status" value="1"/>
</dbReference>
<dbReference type="PROSITE" id="PS51352">
    <property type="entry name" value="THIOREDOXIN_2"/>
    <property type="match status" value="1"/>
</dbReference>
<feature type="domain" description="Thioredoxin" evidence="1">
    <location>
        <begin position="1"/>
        <end position="145"/>
    </location>
</feature>
<dbReference type="Pfam" id="PF17991">
    <property type="entry name" value="Thioredoxin_10"/>
    <property type="match status" value="1"/>
</dbReference>
<dbReference type="Gene3D" id="3.40.30.10">
    <property type="entry name" value="Glutaredoxin"/>
    <property type="match status" value="1"/>
</dbReference>
<reference evidence="2 3" key="1">
    <citation type="journal article" date="2017" name="ISME J.">
        <title>Energy and carbon metabolisms in a deep terrestrial subsurface fluid microbial community.</title>
        <authorList>
            <person name="Momper L."/>
            <person name="Jungbluth S.P."/>
            <person name="Lee M.D."/>
            <person name="Amend J.P."/>
        </authorList>
    </citation>
    <scope>NUCLEOTIDE SEQUENCE [LARGE SCALE GENOMIC DNA]</scope>
    <source>
        <strain evidence="2">SURF_5</strain>
    </source>
</reference>